<dbReference type="SUPFAM" id="SSF50022">
    <property type="entry name" value="ISP domain"/>
    <property type="match status" value="1"/>
</dbReference>
<evidence type="ECO:0000256" key="3">
    <source>
        <dbReference type="ARBA" id="ARBA00023002"/>
    </source>
</evidence>
<dbReference type="InterPro" id="IPR017881">
    <property type="entry name" value="NirD"/>
</dbReference>
<dbReference type="PROSITE" id="PS51296">
    <property type="entry name" value="RIESKE"/>
    <property type="match status" value="1"/>
</dbReference>
<dbReference type="InterPro" id="IPR012748">
    <property type="entry name" value="Rieske-like_NirD"/>
</dbReference>
<evidence type="ECO:0000256" key="6">
    <source>
        <dbReference type="ARBA" id="ARBA00023063"/>
    </source>
</evidence>
<dbReference type="RefSeq" id="WP_027313160.1">
    <property type="nucleotide sequence ID" value="NZ_JBHLZN010000001.1"/>
</dbReference>
<dbReference type="EMBL" id="JBHLZN010000001">
    <property type="protein sequence ID" value="MFB9885246.1"/>
    <property type="molecule type" value="Genomic_DNA"/>
</dbReference>
<dbReference type="PROSITE" id="PS51300">
    <property type="entry name" value="NIRD"/>
    <property type="match status" value="1"/>
</dbReference>
<comment type="caution">
    <text evidence="8">The sequence shown here is derived from an EMBL/GenBank/DDBJ whole genome shotgun (WGS) entry which is preliminary data.</text>
</comment>
<gene>
    <name evidence="8" type="primary">nirD</name>
    <name evidence="8" type="ORF">ACFFLH_02305</name>
</gene>
<evidence type="ECO:0000256" key="4">
    <source>
        <dbReference type="ARBA" id="ARBA00023004"/>
    </source>
</evidence>
<reference evidence="8 9" key="1">
    <citation type="submission" date="2024-09" db="EMBL/GenBank/DDBJ databases">
        <authorList>
            <person name="Sun Q."/>
            <person name="Mori K."/>
        </authorList>
    </citation>
    <scope>NUCLEOTIDE SEQUENCE [LARGE SCALE GENOMIC DNA]</scope>
    <source>
        <strain evidence="8 9">ATCC 51285</strain>
    </source>
</reference>
<evidence type="ECO:0000313" key="9">
    <source>
        <dbReference type="Proteomes" id="UP001589628"/>
    </source>
</evidence>
<evidence type="ECO:0000256" key="1">
    <source>
        <dbReference type="ARBA" id="ARBA00022714"/>
    </source>
</evidence>
<dbReference type="Gene3D" id="2.102.10.10">
    <property type="entry name" value="Rieske [2Fe-2S] iron-sulphur domain"/>
    <property type="match status" value="1"/>
</dbReference>
<name>A0ABV5Z7I8_9GAMM</name>
<organism evidence="8 9">
    <name type="scientific">Balneatrix alpica</name>
    <dbReference type="NCBI Taxonomy" id="75684"/>
    <lineage>
        <taxon>Bacteria</taxon>
        <taxon>Pseudomonadati</taxon>
        <taxon>Pseudomonadota</taxon>
        <taxon>Gammaproteobacteria</taxon>
        <taxon>Oceanospirillales</taxon>
        <taxon>Balneatrichaceae</taxon>
        <taxon>Balneatrix</taxon>
    </lineage>
</organism>
<keyword evidence="6" id="KW-0534">Nitrate assimilation</keyword>
<keyword evidence="2" id="KW-0479">Metal-binding</keyword>
<keyword evidence="9" id="KW-1185">Reference proteome</keyword>
<protein>
    <submittedName>
        <fullName evidence="8">Nitrite reductase small subunit NirD</fullName>
    </submittedName>
</protein>
<dbReference type="PANTHER" id="PTHR40562:SF1">
    <property type="entry name" value="NITRITE REDUCTASE (NADH) SMALL SUBUNIT"/>
    <property type="match status" value="1"/>
</dbReference>
<keyword evidence="3" id="KW-0560">Oxidoreductase</keyword>
<feature type="domain" description="Rieske" evidence="7">
    <location>
        <begin position="6"/>
        <end position="107"/>
    </location>
</feature>
<sequence>MKQQWINVCSQQDLVEDAGVAALVQEQQIALFYLAETAQVFALSNQDPVTGANVISRGLIAEVKGRLAVAAPLLKQHYDLHSGQCLDKEELSLQVWPARLDNGQVQILI</sequence>
<dbReference type="Proteomes" id="UP001589628">
    <property type="component" value="Unassembled WGS sequence"/>
</dbReference>
<keyword evidence="4" id="KW-0408">Iron</keyword>
<dbReference type="CDD" id="cd03529">
    <property type="entry name" value="Rieske_NirD"/>
    <property type="match status" value="1"/>
</dbReference>
<evidence type="ECO:0000256" key="2">
    <source>
        <dbReference type="ARBA" id="ARBA00022723"/>
    </source>
</evidence>
<evidence type="ECO:0000256" key="5">
    <source>
        <dbReference type="ARBA" id="ARBA00023014"/>
    </source>
</evidence>
<dbReference type="InterPro" id="IPR017941">
    <property type="entry name" value="Rieske_2Fe-2S"/>
</dbReference>
<dbReference type="PANTHER" id="PTHR40562">
    <property type="match status" value="1"/>
</dbReference>
<dbReference type="Pfam" id="PF13806">
    <property type="entry name" value="Rieske_2"/>
    <property type="match status" value="1"/>
</dbReference>
<evidence type="ECO:0000259" key="7">
    <source>
        <dbReference type="PROSITE" id="PS51296"/>
    </source>
</evidence>
<dbReference type="InterPro" id="IPR036922">
    <property type="entry name" value="Rieske_2Fe-2S_sf"/>
</dbReference>
<keyword evidence="1" id="KW-0001">2Fe-2S</keyword>
<proteinExistence type="predicted"/>
<accession>A0ABV5Z7I8</accession>
<dbReference type="NCBIfam" id="TIGR02378">
    <property type="entry name" value="nirD_assim_sml"/>
    <property type="match status" value="1"/>
</dbReference>
<evidence type="ECO:0000313" key="8">
    <source>
        <dbReference type="EMBL" id="MFB9885246.1"/>
    </source>
</evidence>
<keyword evidence="5" id="KW-0411">Iron-sulfur</keyword>